<accession>A0A9W8NI62</accession>
<keyword evidence="4" id="KW-1185">Reference proteome</keyword>
<evidence type="ECO:0000259" key="2">
    <source>
        <dbReference type="PROSITE" id="PS50405"/>
    </source>
</evidence>
<sequence>MPQTLIPTLHHLSHSQSFRCLWVLEELKQAHGIEYNLKCYGRQMGQAPPELKKVFPLGNAPVLTLETTNDEPAPTVQIFPGVLTEAHLILRFLSDKYGQGLWDVADVDKNRDGFFQEFAVNSLASRIGHLVVMETPISLLPFGLSSLVTLMLYPVLSVPRNAVQNMFQLLEDALSPEKPFFSGSKLGLADVNMSWGVDVASQRGYFNSSKFPKLQSWHEAIQARPAYCRALDLGNGYDLRRFGADKHEKISVDKLYGLGWV</sequence>
<protein>
    <recommendedName>
        <fullName evidence="2">GST C-terminal domain-containing protein</fullName>
    </recommendedName>
</protein>
<evidence type="ECO:0000313" key="4">
    <source>
        <dbReference type="Proteomes" id="UP001148614"/>
    </source>
</evidence>
<proteinExistence type="inferred from homology"/>
<dbReference type="InterPro" id="IPR004046">
    <property type="entry name" value="GST_C"/>
</dbReference>
<feature type="domain" description="GST C-terminal" evidence="2">
    <location>
        <begin position="100"/>
        <end position="242"/>
    </location>
</feature>
<dbReference type="Gene3D" id="3.40.30.10">
    <property type="entry name" value="Glutaredoxin"/>
    <property type="match status" value="1"/>
</dbReference>
<organism evidence="3 4">
    <name type="scientific">Xylaria arbuscula</name>
    <dbReference type="NCBI Taxonomy" id="114810"/>
    <lineage>
        <taxon>Eukaryota</taxon>
        <taxon>Fungi</taxon>
        <taxon>Dikarya</taxon>
        <taxon>Ascomycota</taxon>
        <taxon>Pezizomycotina</taxon>
        <taxon>Sordariomycetes</taxon>
        <taxon>Xylariomycetidae</taxon>
        <taxon>Xylariales</taxon>
        <taxon>Xylariaceae</taxon>
        <taxon>Xylaria</taxon>
    </lineage>
</organism>
<dbReference type="InterPro" id="IPR036249">
    <property type="entry name" value="Thioredoxin-like_sf"/>
</dbReference>
<dbReference type="Proteomes" id="UP001148614">
    <property type="component" value="Unassembled WGS sequence"/>
</dbReference>
<evidence type="ECO:0000256" key="1">
    <source>
        <dbReference type="ARBA" id="ARBA00007409"/>
    </source>
</evidence>
<dbReference type="EMBL" id="JANPWZ010000399">
    <property type="protein sequence ID" value="KAJ3577274.1"/>
    <property type="molecule type" value="Genomic_DNA"/>
</dbReference>
<name>A0A9W8NI62_9PEZI</name>
<dbReference type="AlphaFoldDB" id="A0A9W8NI62"/>
<dbReference type="Pfam" id="PF00043">
    <property type="entry name" value="GST_C"/>
    <property type="match status" value="1"/>
</dbReference>
<dbReference type="Gene3D" id="1.20.1050.10">
    <property type="match status" value="1"/>
</dbReference>
<dbReference type="InterPro" id="IPR040079">
    <property type="entry name" value="Glutathione_S-Trfase"/>
</dbReference>
<dbReference type="SUPFAM" id="SSF52833">
    <property type="entry name" value="Thioredoxin-like"/>
    <property type="match status" value="1"/>
</dbReference>
<comment type="similarity">
    <text evidence="1">Belongs to the GST superfamily.</text>
</comment>
<dbReference type="PANTHER" id="PTHR44051:SF9">
    <property type="entry name" value="GLUTATHIONE S-TRANSFERASE 1"/>
    <property type="match status" value="1"/>
</dbReference>
<dbReference type="InterPro" id="IPR004045">
    <property type="entry name" value="Glutathione_S-Trfase_N"/>
</dbReference>
<dbReference type="CDD" id="cd03046">
    <property type="entry name" value="GST_N_GTT1_like"/>
    <property type="match status" value="1"/>
</dbReference>
<reference evidence="3" key="1">
    <citation type="submission" date="2022-07" db="EMBL/GenBank/DDBJ databases">
        <title>Genome Sequence of Xylaria arbuscula.</title>
        <authorList>
            <person name="Buettner E."/>
        </authorList>
    </citation>
    <scope>NUCLEOTIDE SEQUENCE</scope>
    <source>
        <strain evidence="3">VT107</strain>
    </source>
</reference>
<dbReference type="InterPro" id="IPR010987">
    <property type="entry name" value="Glutathione-S-Trfase_C-like"/>
</dbReference>
<gene>
    <name evidence="3" type="ORF">NPX13_g3292</name>
</gene>
<dbReference type="PROSITE" id="PS50405">
    <property type="entry name" value="GST_CTER"/>
    <property type="match status" value="1"/>
</dbReference>
<dbReference type="SFLD" id="SFLDS00019">
    <property type="entry name" value="Glutathione_Transferase_(cytos"/>
    <property type="match status" value="1"/>
</dbReference>
<evidence type="ECO:0000313" key="3">
    <source>
        <dbReference type="EMBL" id="KAJ3577274.1"/>
    </source>
</evidence>
<comment type="caution">
    <text evidence="3">The sequence shown here is derived from an EMBL/GenBank/DDBJ whole genome shotgun (WGS) entry which is preliminary data.</text>
</comment>
<dbReference type="VEuPathDB" id="FungiDB:F4678DRAFT_451311"/>
<dbReference type="SUPFAM" id="SSF47616">
    <property type="entry name" value="GST C-terminal domain-like"/>
    <property type="match status" value="1"/>
</dbReference>
<dbReference type="PANTHER" id="PTHR44051">
    <property type="entry name" value="GLUTATHIONE S-TRANSFERASE-RELATED"/>
    <property type="match status" value="1"/>
</dbReference>
<dbReference type="Pfam" id="PF13409">
    <property type="entry name" value="GST_N_2"/>
    <property type="match status" value="1"/>
</dbReference>
<dbReference type="InterPro" id="IPR036282">
    <property type="entry name" value="Glutathione-S-Trfase_C_sf"/>
</dbReference>